<sequence>MTNDLGYAVIAPNVRGSAGYGRDFRALAAGAQRTDALRDIGALMVWIGLQPGFDARRIVVMGRGYGGWLAVNALACSIGICSGRSTSMVSPTSPITLRTVPNPNVSSARRALAIRRTPRPPSFC</sequence>
<name>T1AP32_9ZZZZ</name>
<dbReference type="InterPro" id="IPR001375">
    <property type="entry name" value="Peptidase_S9_cat"/>
</dbReference>
<gene>
    <name evidence="2" type="ORF">B2A_04444</name>
</gene>
<protein>
    <recommendedName>
        <fullName evidence="1">Peptidase S9 prolyl oligopeptidase catalytic domain-containing protein</fullName>
    </recommendedName>
</protein>
<dbReference type="Pfam" id="PF00326">
    <property type="entry name" value="Peptidase_S9"/>
    <property type="match status" value="1"/>
</dbReference>
<evidence type="ECO:0000259" key="1">
    <source>
        <dbReference type="Pfam" id="PF00326"/>
    </source>
</evidence>
<reference evidence="2" key="1">
    <citation type="submission" date="2013-08" db="EMBL/GenBank/DDBJ databases">
        <authorList>
            <person name="Mendez C."/>
            <person name="Richter M."/>
            <person name="Ferrer M."/>
            <person name="Sanchez J."/>
        </authorList>
    </citation>
    <scope>NUCLEOTIDE SEQUENCE</scope>
</reference>
<dbReference type="GO" id="GO:0006508">
    <property type="term" value="P:proteolysis"/>
    <property type="evidence" value="ECO:0007669"/>
    <property type="project" value="InterPro"/>
</dbReference>
<accession>T1AP32</accession>
<organism evidence="2">
    <name type="scientific">mine drainage metagenome</name>
    <dbReference type="NCBI Taxonomy" id="410659"/>
    <lineage>
        <taxon>unclassified sequences</taxon>
        <taxon>metagenomes</taxon>
        <taxon>ecological metagenomes</taxon>
    </lineage>
</organism>
<comment type="caution">
    <text evidence="2">The sequence shown here is derived from an EMBL/GenBank/DDBJ whole genome shotgun (WGS) entry which is preliminary data.</text>
</comment>
<dbReference type="AlphaFoldDB" id="T1AP32"/>
<dbReference type="SUPFAM" id="SSF53474">
    <property type="entry name" value="alpha/beta-Hydrolases"/>
    <property type="match status" value="1"/>
</dbReference>
<reference evidence="2" key="2">
    <citation type="journal article" date="2014" name="ISME J.">
        <title>Microbial stratification in low pH oxic and suboxic macroscopic growths along an acid mine drainage.</title>
        <authorList>
            <person name="Mendez-Garcia C."/>
            <person name="Mesa V."/>
            <person name="Sprenger R.R."/>
            <person name="Richter M."/>
            <person name="Diez M.S."/>
            <person name="Solano J."/>
            <person name="Bargiela R."/>
            <person name="Golyshina O.V."/>
            <person name="Manteca A."/>
            <person name="Ramos J.L."/>
            <person name="Gallego J.R."/>
            <person name="Llorente I."/>
            <person name="Martins Dos Santos V.A."/>
            <person name="Jensen O.N."/>
            <person name="Pelaez A.I."/>
            <person name="Sanchez J."/>
            <person name="Ferrer M."/>
        </authorList>
    </citation>
    <scope>NUCLEOTIDE SEQUENCE</scope>
</reference>
<proteinExistence type="predicted"/>
<feature type="domain" description="Peptidase S9 prolyl oligopeptidase catalytic" evidence="1">
    <location>
        <begin position="3"/>
        <end position="74"/>
    </location>
</feature>
<evidence type="ECO:0000313" key="2">
    <source>
        <dbReference type="EMBL" id="EQD58253.1"/>
    </source>
</evidence>
<dbReference type="InterPro" id="IPR029058">
    <property type="entry name" value="AB_hydrolase_fold"/>
</dbReference>
<feature type="non-terminal residue" evidence="2">
    <location>
        <position position="124"/>
    </location>
</feature>
<dbReference type="GO" id="GO:0008236">
    <property type="term" value="F:serine-type peptidase activity"/>
    <property type="evidence" value="ECO:0007669"/>
    <property type="project" value="InterPro"/>
</dbReference>
<dbReference type="Gene3D" id="3.40.50.1820">
    <property type="entry name" value="alpha/beta hydrolase"/>
    <property type="match status" value="1"/>
</dbReference>
<dbReference type="EMBL" id="AUZZ01002986">
    <property type="protein sequence ID" value="EQD58253.1"/>
    <property type="molecule type" value="Genomic_DNA"/>
</dbReference>